<keyword evidence="1" id="KW-0472">Membrane</keyword>
<sequence length="438" mass="49985">MRRTSMMIDRLKQTLKPILSTEQKERFAEYYTNRTYRVEIAVAVFIAVMQACMMVVFLFREGGPFAFPRRSGYFSLYTALLAVTLLFLAIFIRWVKKKKYGAIAGLRMLYVVILCLWCIGITVLDQMGGNTIGVYCYLIPTIAAIMLMSPVESITLFGVSWLIIVLLLVFTGLNAENLFSNLINGSFVTLLSIFISIRYNLSMKTGFRDREIIAMQYEKIQKANELLQQMAFTDQLTGLQNRRSLMERIFGSFEEYHREKRRAEVVMVDIDYFKQYNDSYGHLQGDDCLKKIADILERFAGAEGAEAVRFGGEEFLLVRVEDVTEAQPLEINKTGTSDNMAFNDMASDDMAERLLKEIREANILRSDNGQTQVTVSLGVWKGNLSQIDKVETIISYADQALYCAKHAGRNRIYRYGQRQEMLETGADTAGSCKERIYG</sequence>
<dbReference type="SUPFAM" id="SSF55073">
    <property type="entry name" value="Nucleotide cyclase"/>
    <property type="match status" value="1"/>
</dbReference>
<gene>
    <name evidence="3" type="ORF">DXC51_14885</name>
</gene>
<dbReference type="GO" id="GO:0005886">
    <property type="term" value="C:plasma membrane"/>
    <property type="evidence" value="ECO:0007669"/>
    <property type="project" value="TreeGrafter"/>
</dbReference>
<dbReference type="InterPro" id="IPR050469">
    <property type="entry name" value="Diguanylate_Cyclase"/>
</dbReference>
<keyword evidence="1" id="KW-0812">Transmembrane</keyword>
<protein>
    <submittedName>
        <fullName evidence="3">Diguanylate cyclase</fullName>
    </submittedName>
</protein>
<dbReference type="Pfam" id="PF00990">
    <property type="entry name" value="GGDEF"/>
    <property type="match status" value="2"/>
</dbReference>
<accession>A0A3E3I396</accession>
<evidence type="ECO:0000256" key="1">
    <source>
        <dbReference type="SAM" id="Phobius"/>
    </source>
</evidence>
<dbReference type="CDD" id="cd01949">
    <property type="entry name" value="GGDEF"/>
    <property type="match status" value="1"/>
</dbReference>
<dbReference type="GO" id="GO:0043709">
    <property type="term" value="P:cell adhesion involved in single-species biofilm formation"/>
    <property type="evidence" value="ECO:0007669"/>
    <property type="project" value="TreeGrafter"/>
</dbReference>
<dbReference type="InterPro" id="IPR000160">
    <property type="entry name" value="GGDEF_dom"/>
</dbReference>
<dbReference type="InterPro" id="IPR029787">
    <property type="entry name" value="Nucleotide_cyclase"/>
</dbReference>
<dbReference type="GO" id="GO:0052621">
    <property type="term" value="F:diguanylate cyclase activity"/>
    <property type="evidence" value="ECO:0007669"/>
    <property type="project" value="TreeGrafter"/>
</dbReference>
<proteinExistence type="predicted"/>
<feature type="transmembrane region" description="Helical" evidence="1">
    <location>
        <begin position="40"/>
        <end position="59"/>
    </location>
</feature>
<dbReference type="SMART" id="SM00267">
    <property type="entry name" value="GGDEF"/>
    <property type="match status" value="1"/>
</dbReference>
<evidence type="ECO:0000313" key="3">
    <source>
        <dbReference type="EMBL" id="RGE59251.1"/>
    </source>
</evidence>
<dbReference type="EMBL" id="QVLV01000009">
    <property type="protein sequence ID" value="RGE59251.1"/>
    <property type="molecule type" value="Genomic_DNA"/>
</dbReference>
<dbReference type="AlphaFoldDB" id="A0A3E3I396"/>
<feature type="transmembrane region" description="Helical" evidence="1">
    <location>
        <begin position="179"/>
        <end position="201"/>
    </location>
</feature>
<feature type="domain" description="GGDEF" evidence="2">
    <location>
        <begin position="261"/>
        <end position="417"/>
    </location>
</feature>
<dbReference type="PROSITE" id="PS50887">
    <property type="entry name" value="GGDEF"/>
    <property type="match status" value="1"/>
</dbReference>
<dbReference type="InterPro" id="IPR043128">
    <property type="entry name" value="Rev_trsase/Diguanyl_cyclase"/>
</dbReference>
<dbReference type="Proteomes" id="UP000260812">
    <property type="component" value="Unassembled WGS sequence"/>
</dbReference>
<feature type="transmembrane region" description="Helical" evidence="1">
    <location>
        <begin position="104"/>
        <end position="124"/>
    </location>
</feature>
<keyword evidence="1" id="KW-1133">Transmembrane helix</keyword>
<name>A0A3E3I396_9FIRM</name>
<evidence type="ECO:0000313" key="4">
    <source>
        <dbReference type="Proteomes" id="UP000260812"/>
    </source>
</evidence>
<keyword evidence="4" id="KW-1185">Reference proteome</keyword>
<organism evidence="3 4">
    <name type="scientific">Eisenbergiella massiliensis</name>
    <dbReference type="NCBI Taxonomy" id="1720294"/>
    <lineage>
        <taxon>Bacteria</taxon>
        <taxon>Bacillati</taxon>
        <taxon>Bacillota</taxon>
        <taxon>Clostridia</taxon>
        <taxon>Lachnospirales</taxon>
        <taxon>Lachnospiraceae</taxon>
        <taxon>Eisenbergiella</taxon>
    </lineage>
</organism>
<feature type="transmembrane region" description="Helical" evidence="1">
    <location>
        <begin position="71"/>
        <end position="92"/>
    </location>
</feature>
<dbReference type="GO" id="GO:1902201">
    <property type="term" value="P:negative regulation of bacterial-type flagellum-dependent cell motility"/>
    <property type="evidence" value="ECO:0007669"/>
    <property type="project" value="TreeGrafter"/>
</dbReference>
<evidence type="ECO:0000259" key="2">
    <source>
        <dbReference type="PROSITE" id="PS50887"/>
    </source>
</evidence>
<dbReference type="Gene3D" id="3.30.70.270">
    <property type="match status" value="1"/>
</dbReference>
<feature type="transmembrane region" description="Helical" evidence="1">
    <location>
        <begin position="154"/>
        <end position="173"/>
    </location>
</feature>
<dbReference type="PANTHER" id="PTHR45138">
    <property type="entry name" value="REGULATORY COMPONENTS OF SENSORY TRANSDUCTION SYSTEM"/>
    <property type="match status" value="1"/>
</dbReference>
<comment type="caution">
    <text evidence="3">The sequence shown here is derived from an EMBL/GenBank/DDBJ whole genome shotgun (WGS) entry which is preliminary data.</text>
</comment>
<reference evidence="3" key="1">
    <citation type="submission" date="2018-08" db="EMBL/GenBank/DDBJ databases">
        <title>A genome reference for cultivated species of the human gut microbiota.</title>
        <authorList>
            <person name="Zou Y."/>
            <person name="Xue W."/>
            <person name="Luo G."/>
        </authorList>
    </citation>
    <scope>NUCLEOTIDE SEQUENCE [LARGE SCALE GENOMIC DNA]</scope>
    <source>
        <strain evidence="3">TF05-5AC</strain>
    </source>
</reference>
<dbReference type="NCBIfam" id="TIGR00254">
    <property type="entry name" value="GGDEF"/>
    <property type="match status" value="1"/>
</dbReference>
<dbReference type="PANTHER" id="PTHR45138:SF9">
    <property type="entry name" value="DIGUANYLATE CYCLASE DGCM-RELATED"/>
    <property type="match status" value="1"/>
</dbReference>